<sequence>MSENINELETTQEDNQNTENTETDVSVNEVVDEIIEENPMTAKRRQWSAFVEGPAADFFTGYKLEKMMIDDGSGNKAKFSRTKDDGIKVEYTSAVLL</sequence>
<protein>
    <submittedName>
        <fullName evidence="2">Uncharacterized protein</fullName>
    </submittedName>
</protein>
<evidence type="ECO:0000313" key="2">
    <source>
        <dbReference type="EMBL" id="HIV61459.1"/>
    </source>
</evidence>
<comment type="caution">
    <text evidence="2">The sequence shown here is derived from an EMBL/GenBank/DDBJ whole genome shotgun (WGS) entry which is preliminary data.</text>
</comment>
<dbReference type="EMBL" id="DXIE01000008">
    <property type="protein sequence ID" value="HIV61459.1"/>
    <property type="molecule type" value="Genomic_DNA"/>
</dbReference>
<dbReference type="AlphaFoldDB" id="A0A9D1PG73"/>
<evidence type="ECO:0000313" key="3">
    <source>
        <dbReference type="Proteomes" id="UP000886808"/>
    </source>
</evidence>
<reference evidence="2" key="1">
    <citation type="journal article" date="2021" name="PeerJ">
        <title>Extensive microbial diversity within the chicken gut microbiome revealed by metagenomics and culture.</title>
        <authorList>
            <person name="Gilroy R."/>
            <person name="Ravi A."/>
            <person name="Getino M."/>
            <person name="Pursley I."/>
            <person name="Horton D.L."/>
            <person name="Alikhan N.F."/>
            <person name="Baker D."/>
            <person name="Gharbi K."/>
            <person name="Hall N."/>
            <person name="Watson M."/>
            <person name="Adriaenssens E.M."/>
            <person name="Foster-Nyarko E."/>
            <person name="Jarju S."/>
            <person name="Secka A."/>
            <person name="Antonio M."/>
            <person name="Oren A."/>
            <person name="Chaudhuri R.R."/>
            <person name="La Ragione R."/>
            <person name="Hildebrand F."/>
            <person name="Pallen M.J."/>
        </authorList>
    </citation>
    <scope>NUCLEOTIDE SEQUENCE</scope>
    <source>
        <strain evidence="2">CHK193-4272</strain>
    </source>
</reference>
<feature type="compositionally biased region" description="Low complexity" evidence="1">
    <location>
        <begin position="7"/>
        <end position="24"/>
    </location>
</feature>
<feature type="region of interest" description="Disordered" evidence="1">
    <location>
        <begin position="1"/>
        <end position="24"/>
    </location>
</feature>
<proteinExistence type="predicted"/>
<dbReference type="Proteomes" id="UP000886808">
    <property type="component" value="Unassembled WGS sequence"/>
</dbReference>
<gene>
    <name evidence="2" type="ORF">H9746_01205</name>
</gene>
<organism evidence="2 3">
    <name type="scientific">Candidatus Butyricicoccus avistercoris</name>
    <dbReference type="NCBI Taxonomy" id="2838518"/>
    <lineage>
        <taxon>Bacteria</taxon>
        <taxon>Bacillati</taxon>
        <taxon>Bacillota</taxon>
        <taxon>Clostridia</taxon>
        <taxon>Eubacteriales</taxon>
        <taxon>Butyricicoccaceae</taxon>
        <taxon>Butyricicoccus</taxon>
    </lineage>
</organism>
<reference evidence="2" key="2">
    <citation type="submission" date="2021-04" db="EMBL/GenBank/DDBJ databases">
        <authorList>
            <person name="Gilroy R."/>
        </authorList>
    </citation>
    <scope>NUCLEOTIDE SEQUENCE</scope>
    <source>
        <strain evidence="2">CHK193-4272</strain>
    </source>
</reference>
<accession>A0A9D1PG73</accession>
<evidence type="ECO:0000256" key="1">
    <source>
        <dbReference type="SAM" id="MobiDB-lite"/>
    </source>
</evidence>
<name>A0A9D1PG73_9FIRM</name>